<sequence>MPRKIRSGSQRSHGPSRGTQRGNKRKPARREGPVTEPLPEDLVAENARLRRENHQLRDTNELLKAASAFFASELDLKR</sequence>
<feature type="compositionally biased region" description="Polar residues" evidence="1">
    <location>
        <begin position="7"/>
        <end position="21"/>
    </location>
</feature>
<evidence type="ECO:0000313" key="2">
    <source>
        <dbReference type="EMBL" id="MDT9411570.1"/>
    </source>
</evidence>
<dbReference type="EMBL" id="JARUHM010000011">
    <property type="protein sequence ID" value="MDT9411570.1"/>
    <property type="molecule type" value="Genomic_DNA"/>
</dbReference>
<name>A0ABU3PP22_9CORY</name>
<feature type="region of interest" description="Disordered" evidence="1">
    <location>
        <begin position="1"/>
        <end position="42"/>
    </location>
</feature>
<evidence type="ECO:0000256" key="1">
    <source>
        <dbReference type="SAM" id="MobiDB-lite"/>
    </source>
</evidence>
<gene>
    <name evidence="2" type="ORF">P8T80_09295</name>
</gene>
<evidence type="ECO:0000313" key="3">
    <source>
        <dbReference type="Proteomes" id="UP001265983"/>
    </source>
</evidence>
<dbReference type="RefSeq" id="WP_315644380.1">
    <property type="nucleotide sequence ID" value="NZ_JARUHM010000011.1"/>
</dbReference>
<evidence type="ECO:0008006" key="4">
    <source>
        <dbReference type="Google" id="ProtNLM"/>
    </source>
</evidence>
<protein>
    <recommendedName>
        <fullName evidence="4">Transposase</fullName>
    </recommendedName>
</protein>
<organism evidence="2 3">
    <name type="scientific">Corynebacterium rouxii</name>
    <dbReference type="NCBI Taxonomy" id="2719119"/>
    <lineage>
        <taxon>Bacteria</taxon>
        <taxon>Bacillati</taxon>
        <taxon>Actinomycetota</taxon>
        <taxon>Actinomycetes</taxon>
        <taxon>Mycobacteriales</taxon>
        <taxon>Corynebacteriaceae</taxon>
        <taxon>Corynebacterium</taxon>
    </lineage>
</organism>
<keyword evidence="3" id="KW-1185">Reference proteome</keyword>
<dbReference type="Proteomes" id="UP001265983">
    <property type="component" value="Unassembled WGS sequence"/>
</dbReference>
<proteinExistence type="predicted"/>
<accession>A0ABU3PP22</accession>
<reference evidence="2 3" key="1">
    <citation type="submission" date="2023-03" db="EMBL/GenBank/DDBJ databases">
        <title>Whole genome sequence of the first Corynebacterium rouxii strains isolated in Brazil: a recent member of Corynebacterium diphtheriae complex.</title>
        <authorList>
            <person name="Vieira V."/>
            <person name="Ramos J.N."/>
            <person name="Araujo M.R.B."/>
            <person name="Baio P.V."/>
            <person name="Sant'Anna L.O."/>
            <person name="Veras J.F.C."/>
            <person name="Vieira E.M.D."/>
            <person name="Sousa M.A.B."/>
            <person name="Camargo C.H."/>
            <person name="Sacchi C.T."/>
            <person name="Campos K.R."/>
            <person name="Santos M.B.N."/>
            <person name="Bokermann S."/>
            <person name="Alvim L.B."/>
            <person name="Santos L.S."/>
            <person name="Mattos-Guaraldi A.L."/>
        </authorList>
    </citation>
    <scope>NUCLEOTIDE SEQUENCE [LARGE SCALE GENOMIC DNA]</scope>
    <source>
        <strain evidence="2 3">70862</strain>
    </source>
</reference>
<comment type="caution">
    <text evidence="2">The sequence shown here is derived from an EMBL/GenBank/DDBJ whole genome shotgun (WGS) entry which is preliminary data.</text>
</comment>